<feature type="region of interest" description="Disordered" evidence="1">
    <location>
        <begin position="1"/>
        <end position="38"/>
    </location>
</feature>
<proteinExistence type="predicted"/>
<accession>A0AAD7C7Z8</accession>
<evidence type="ECO:0000256" key="1">
    <source>
        <dbReference type="SAM" id="MobiDB-lite"/>
    </source>
</evidence>
<feature type="region of interest" description="Disordered" evidence="1">
    <location>
        <begin position="262"/>
        <end position="301"/>
    </location>
</feature>
<protein>
    <submittedName>
        <fullName evidence="2">Uncharacterized protein</fullName>
    </submittedName>
</protein>
<dbReference type="AlphaFoldDB" id="A0AAD7C7Z8"/>
<sequence length="301" mass="33142">MAPKPRAWRKGASPSRPKAGTLSRGSEPNFAPPQQRQCHIAHSQYTPSIANRVPRPQSFEPQSLRVSLAFAHPLSLVLQTQTELAVVDASAQRRRQVRLGTPRPTAEGKAGRECKTPTRTQKREGITQSDGAASGDEAAMAMAQKLAPWQFGSKVVVASPRFPSFSSNQSPVATQGGREPLPSFYPLPLQPASSDPTNSAMSPRLTRYFLFACGTQRMEDAGLRWSGCDWNAIRSQLARNPDLSSARNTQCVGRYIAELGYEDPEEDLKGRHRTRLDQRPQLVTQTVAADGEKKRDSPTRR</sequence>
<dbReference type="Proteomes" id="UP001221142">
    <property type="component" value="Unassembled WGS sequence"/>
</dbReference>
<name>A0AAD7C7Z8_9AGAR</name>
<evidence type="ECO:0000313" key="2">
    <source>
        <dbReference type="EMBL" id="KAJ7641698.1"/>
    </source>
</evidence>
<keyword evidence="3" id="KW-1185">Reference proteome</keyword>
<feature type="compositionally biased region" description="Basic and acidic residues" evidence="1">
    <location>
        <begin position="109"/>
        <end position="125"/>
    </location>
</feature>
<feature type="compositionally biased region" description="Basic and acidic residues" evidence="1">
    <location>
        <begin position="290"/>
        <end position="301"/>
    </location>
</feature>
<comment type="caution">
    <text evidence="2">The sequence shown here is derived from an EMBL/GenBank/DDBJ whole genome shotgun (WGS) entry which is preliminary data.</text>
</comment>
<reference evidence="2" key="1">
    <citation type="submission" date="2023-03" db="EMBL/GenBank/DDBJ databases">
        <title>Massive genome expansion in bonnet fungi (Mycena s.s.) driven by repeated elements and novel gene families across ecological guilds.</title>
        <authorList>
            <consortium name="Lawrence Berkeley National Laboratory"/>
            <person name="Harder C.B."/>
            <person name="Miyauchi S."/>
            <person name="Viragh M."/>
            <person name="Kuo A."/>
            <person name="Thoen E."/>
            <person name="Andreopoulos B."/>
            <person name="Lu D."/>
            <person name="Skrede I."/>
            <person name="Drula E."/>
            <person name="Henrissat B."/>
            <person name="Morin E."/>
            <person name="Kohler A."/>
            <person name="Barry K."/>
            <person name="LaButti K."/>
            <person name="Morin E."/>
            <person name="Salamov A."/>
            <person name="Lipzen A."/>
            <person name="Mereny Z."/>
            <person name="Hegedus B."/>
            <person name="Baldrian P."/>
            <person name="Stursova M."/>
            <person name="Weitz H."/>
            <person name="Taylor A."/>
            <person name="Grigoriev I.V."/>
            <person name="Nagy L.G."/>
            <person name="Martin F."/>
            <person name="Kauserud H."/>
        </authorList>
    </citation>
    <scope>NUCLEOTIDE SEQUENCE</scope>
    <source>
        <strain evidence="2">9284</strain>
    </source>
</reference>
<gene>
    <name evidence="2" type="ORF">FB45DRAFT_862818</name>
</gene>
<feature type="compositionally biased region" description="Polar residues" evidence="1">
    <location>
        <begin position="191"/>
        <end position="201"/>
    </location>
</feature>
<organism evidence="2 3">
    <name type="scientific">Roridomyces roridus</name>
    <dbReference type="NCBI Taxonomy" id="1738132"/>
    <lineage>
        <taxon>Eukaryota</taxon>
        <taxon>Fungi</taxon>
        <taxon>Dikarya</taxon>
        <taxon>Basidiomycota</taxon>
        <taxon>Agaricomycotina</taxon>
        <taxon>Agaricomycetes</taxon>
        <taxon>Agaricomycetidae</taxon>
        <taxon>Agaricales</taxon>
        <taxon>Marasmiineae</taxon>
        <taxon>Mycenaceae</taxon>
        <taxon>Roridomyces</taxon>
    </lineage>
</organism>
<feature type="region of interest" description="Disordered" evidence="1">
    <location>
        <begin position="101"/>
        <end position="136"/>
    </location>
</feature>
<dbReference type="EMBL" id="JARKIF010000004">
    <property type="protein sequence ID" value="KAJ7641698.1"/>
    <property type="molecule type" value="Genomic_DNA"/>
</dbReference>
<feature type="region of interest" description="Disordered" evidence="1">
    <location>
        <begin position="165"/>
        <end position="201"/>
    </location>
</feature>
<evidence type="ECO:0000313" key="3">
    <source>
        <dbReference type="Proteomes" id="UP001221142"/>
    </source>
</evidence>